<dbReference type="PANTHER" id="PTHR47160">
    <property type="entry name" value="PUTATIVE-RELATED"/>
    <property type="match status" value="1"/>
</dbReference>
<evidence type="ECO:0000313" key="2">
    <source>
        <dbReference type="Proteomes" id="UP001164746"/>
    </source>
</evidence>
<dbReference type="PANTHER" id="PTHR47160:SF10">
    <property type="entry name" value="MULE TRANSPOSASE DOMAIN-CONTAINING PROTEIN"/>
    <property type="match status" value="1"/>
</dbReference>
<protein>
    <recommendedName>
        <fullName evidence="3">MULE transposase domain-containing protein</fullName>
    </recommendedName>
</protein>
<keyword evidence="2" id="KW-1185">Reference proteome</keyword>
<dbReference type="EMBL" id="CP111021">
    <property type="protein sequence ID" value="WAR17257.1"/>
    <property type="molecule type" value="Genomic_DNA"/>
</dbReference>
<name>A0ABY7F507_MYAAR</name>
<organism evidence="1 2">
    <name type="scientific">Mya arenaria</name>
    <name type="common">Soft-shell clam</name>
    <dbReference type="NCBI Taxonomy" id="6604"/>
    <lineage>
        <taxon>Eukaryota</taxon>
        <taxon>Metazoa</taxon>
        <taxon>Spiralia</taxon>
        <taxon>Lophotrochozoa</taxon>
        <taxon>Mollusca</taxon>
        <taxon>Bivalvia</taxon>
        <taxon>Autobranchia</taxon>
        <taxon>Heteroconchia</taxon>
        <taxon>Euheterodonta</taxon>
        <taxon>Imparidentia</taxon>
        <taxon>Neoheterodontei</taxon>
        <taxon>Myida</taxon>
        <taxon>Myoidea</taxon>
        <taxon>Myidae</taxon>
        <taxon>Mya</taxon>
    </lineage>
</organism>
<sequence>MSFAQPSSMPDYHCRYDAAQCPSPGRVVLRKIVELMDVAPVVEAFTMDFEAGLWQALREVFPRSKLHGCGFHWAQAIQRRVQAVGLQATYERREGVHQHVRKLLALPFLPPGDIPRAFQKLKDRSDGSSEQLRELFHYVTDQWLENSMWSPDEWSVYRKNVRTNNDTEGWHRRMNARAGRGQLQFYVLLGLLLKEAKLVPLQAQLVGEDWAYGTHKLR</sequence>
<gene>
    <name evidence="1" type="ORF">MAR_031851</name>
</gene>
<evidence type="ECO:0000313" key="1">
    <source>
        <dbReference type="EMBL" id="WAR17257.1"/>
    </source>
</evidence>
<accession>A0ABY7F507</accession>
<dbReference type="Proteomes" id="UP001164746">
    <property type="component" value="Chromosome 10"/>
</dbReference>
<proteinExistence type="predicted"/>
<reference evidence="1" key="1">
    <citation type="submission" date="2022-11" db="EMBL/GenBank/DDBJ databases">
        <title>Centuries of genome instability and evolution in soft-shell clam transmissible cancer (bioRxiv).</title>
        <authorList>
            <person name="Hart S.F.M."/>
            <person name="Yonemitsu M.A."/>
            <person name="Giersch R.M."/>
            <person name="Beal B.F."/>
            <person name="Arriagada G."/>
            <person name="Davis B.W."/>
            <person name="Ostrander E.A."/>
            <person name="Goff S.P."/>
            <person name="Metzger M.J."/>
        </authorList>
    </citation>
    <scope>NUCLEOTIDE SEQUENCE</scope>
    <source>
        <strain evidence="1">MELC-2E11</strain>
        <tissue evidence="1">Siphon/mantle</tissue>
    </source>
</reference>
<evidence type="ECO:0008006" key="3">
    <source>
        <dbReference type="Google" id="ProtNLM"/>
    </source>
</evidence>